<organism evidence="1 2">
    <name type="scientific">Panagrolaimus sp. PS1159</name>
    <dbReference type="NCBI Taxonomy" id="55785"/>
    <lineage>
        <taxon>Eukaryota</taxon>
        <taxon>Metazoa</taxon>
        <taxon>Ecdysozoa</taxon>
        <taxon>Nematoda</taxon>
        <taxon>Chromadorea</taxon>
        <taxon>Rhabditida</taxon>
        <taxon>Tylenchina</taxon>
        <taxon>Panagrolaimomorpha</taxon>
        <taxon>Panagrolaimoidea</taxon>
        <taxon>Panagrolaimidae</taxon>
        <taxon>Panagrolaimus</taxon>
    </lineage>
</organism>
<protein>
    <submittedName>
        <fullName evidence="2">Uncharacterized protein</fullName>
    </submittedName>
</protein>
<accession>A0AC35FCM7</accession>
<evidence type="ECO:0000313" key="2">
    <source>
        <dbReference type="WBParaSite" id="PS1159_v2.g15430.t2"/>
    </source>
</evidence>
<dbReference type="WBParaSite" id="PS1159_v2.g15430.t2">
    <property type="protein sequence ID" value="PS1159_v2.g15430.t2"/>
    <property type="gene ID" value="PS1159_v2.g15430"/>
</dbReference>
<proteinExistence type="predicted"/>
<evidence type="ECO:0000313" key="1">
    <source>
        <dbReference type="Proteomes" id="UP000887580"/>
    </source>
</evidence>
<dbReference type="Proteomes" id="UP000887580">
    <property type="component" value="Unplaced"/>
</dbReference>
<name>A0AC35FCM7_9BILA</name>
<sequence length="479" mass="54528">MPISSPTCAPDFDKSLCWYNVTFGEQGHRTCPFKFCTSIPGCDQVAINYRVNRMCYTNGTWGESVYSECIDVLRTHQRCIAGYCQTCPDLLRETVINVSLALSVISVGVLVSALVLFSIFDSIQCRRLSIHKHLAVAFVFRFTFLALWTIANTTNFFRDCTHFNSIPLRNWEIPCKILLWFVIYFQVASVMWMLIEGLYLYSRFTVFAMRHGEAPYWIYWLAGWGTPFVVVNSWAIVHQYQSNKNPNSTPFVVVNSWAIVHQYQSNKNPNSFCWVPYAQGPHLWILAGTMGLALILNVLFLLAIVIILVQKLRTENTAESKKIWRTVKATIFLVPLLGVSNIPLFYEPEEPGAIYMLGSAILQHSQGIFIAVLYCFLNGEIQNAVRRQLSKVPFSWLSFLHRPRFETERTYVPEQGVVNRRLGMPMEELNQSSSMIVSTTPPQTTRNGGGGIEISDIRSIDADDNIKQTNGSIPENTRH</sequence>
<reference evidence="2" key="1">
    <citation type="submission" date="2022-11" db="UniProtKB">
        <authorList>
            <consortium name="WormBaseParasite"/>
        </authorList>
    </citation>
    <scope>IDENTIFICATION</scope>
</reference>